<keyword evidence="6" id="KW-1185">Reference proteome</keyword>
<name>A0A6N7XPX9_9ACTN</name>
<feature type="domain" description="DUF512" evidence="2">
    <location>
        <begin position="236"/>
        <end position="433"/>
    </location>
</feature>
<dbReference type="Proteomes" id="UP000469325">
    <property type="component" value="Unassembled WGS sequence"/>
</dbReference>
<dbReference type="EMBL" id="VUNC01000002">
    <property type="protein sequence ID" value="MST72046.1"/>
    <property type="molecule type" value="Genomic_DNA"/>
</dbReference>
<gene>
    <name evidence="5" type="ORF">FYJ68_02825</name>
</gene>
<dbReference type="Pfam" id="PF17820">
    <property type="entry name" value="PDZ_6"/>
    <property type="match status" value="1"/>
</dbReference>
<dbReference type="InterPro" id="IPR045375">
    <property type="entry name" value="Put_radical_SAM-like_N"/>
</dbReference>
<sequence>MRASQQGRADYASTRPQATGAVVASVEEGSPAWEAGIEPGMRVETVNGKPLRDIIDWRWEASDATCQLSVFTPDDGLTYPCTLEREAGQDWGIEFEDVLFDGIRTCVNACQFCFMRMLPDDARASLSLRDDDYRLSFLQGNFVTLTNVTDDDLARIIECRLEPMNVSLHAVSPDVRRSLIGPHAQRGLDVLQALCDAGLEVHGQIVLCAGINDGEELRRTLDWVEERDNITSLALVPMGYTKYSRNFSHSFSEDVEASREVVRLIEPYQRRARERLGRTRFQLSDEFYLDAQLPVPESETYDGYPQFYDGIGMLRSFLDEARDICQDHADELDGIVDALRSRGLRALAVCGEAAEGVIRGFCAAWARGLVSALAIHNDYYGGDVNVTGLIVSVDLLAQLPKDLSGTVVLLPEVMFNFDKVTLDGGSQAQILDEIDRRGGRAVVCQTTPSAMVDALRCQLDPKRDQAHDGRS</sequence>
<feature type="domain" description="PDZ" evidence="3">
    <location>
        <begin position="22"/>
        <end position="57"/>
    </location>
</feature>
<proteinExistence type="predicted"/>
<dbReference type="Pfam" id="PF04459">
    <property type="entry name" value="DUF512"/>
    <property type="match status" value="1"/>
</dbReference>
<comment type="caution">
    <text evidence="5">The sequence shown here is derived from an EMBL/GenBank/DDBJ whole genome shotgun (WGS) entry which is preliminary data.</text>
</comment>
<dbReference type="InterPro" id="IPR007549">
    <property type="entry name" value="DUF512"/>
</dbReference>
<dbReference type="Gene3D" id="3.20.20.70">
    <property type="entry name" value="Aldolase class I"/>
    <property type="match status" value="1"/>
</dbReference>
<accession>A0A6N7XPX9</accession>
<evidence type="ECO:0000313" key="6">
    <source>
        <dbReference type="Proteomes" id="UP000469325"/>
    </source>
</evidence>
<dbReference type="SUPFAM" id="SSF102114">
    <property type="entry name" value="Radical SAM enzymes"/>
    <property type="match status" value="1"/>
</dbReference>
<dbReference type="Pfam" id="PF19238">
    <property type="entry name" value="Radical_SAM_2"/>
    <property type="match status" value="1"/>
</dbReference>
<dbReference type="InterPro" id="IPR058240">
    <property type="entry name" value="rSAM_sf"/>
</dbReference>
<organism evidence="5 6">
    <name type="scientific">Olsenella porci</name>
    <dbReference type="NCBI Taxonomy" id="2652279"/>
    <lineage>
        <taxon>Bacteria</taxon>
        <taxon>Bacillati</taxon>
        <taxon>Actinomycetota</taxon>
        <taxon>Coriobacteriia</taxon>
        <taxon>Coriobacteriales</taxon>
        <taxon>Atopobiaceae</taxon>
        <taxon>Olsenella</taxon>
    </lineage>
</organism>
<dbReference type="InterPro" id="IPR013785">
    <property type="entry name" value="Aldolase_TIM"/>
</dbReference>
<evidence type="ECO:0000313" key="5">
    <source>
        <dbReference type="EMBL" id="MST72046.1"/>
    </source>
</evidence>
<protein>
    <submittedName>
        <fullName evidence="5">DUF512 domain-containing protein</fullName>
    </submittedName>
</protein>
<evidence type="ECO:0000256" key="1">
    <source>
        <dbReference type="SAM" id="MobiDB-lite"/>
    </source>
</evidence>
<evidence type="ECO:0000259" key="2">
    <source>
        <dbReference type="Pfam" id="PF04459"/>
    </source>
</evidence>
<dbReference type="InterPro" id="IPR041489">
    <property type="entry name" value="PDZ_6"/>
</dbReference>
<evidence type="ECO:0000259" key="3">
    <source>
        <dbReference type="Pfam" id="PF17820"/>
    </source>
</evidence>
<dbReference type="RefSeq" id="WP_154433808.1">
    <property type="nucleotide sequence ID" value="NZ_VUNC01000002.1"/>
</dbReference>
<dbReference type="InterPro" id="IPR036034">
    <property type="entry name" value="PDZ_sf"/>
</dbReference>
<dbReference type="SUPFAM" id="SSF50156">
    <property type="entry name" value="PDZ domain-like"/>
    <property type="match status" value="1"/>
</dbReference>
<feature type="domain" description="Putative radical SAM N-terminal" evidence="4">
    <location>
        <begin position="86"/>
        <end position="228"/>
    </location>
</feature>
<evidence type="ECO:0000259" key="4">
    <source>
        <dbReference type="Pfam" id="PF19238"/>
    </source>
</evidence>
<reference evidence="5 6" key="1">
    <citation type="submission" date="2019-08" db="EMBL/GenBank/DDBJ databases">
        <title>In-depth cultivation of the pig gut microbiome towards novel bacterial diversity and tailored functional studies.</title>
        <authorList>
            <person name="Wylensek D."/>
            <person name="Hitch T.C.A."/>
            <person name="Clavel T."/>
        </authorList>
    </citation>
    <scope>NUCLEOTIDE SEQUENCE [LARGE SCALE GENOMIC DNA]</scope>
    <source>
        <strain evidence="5 6">CA-Schmier-601-WT-1</strain>
    </source>
</reference>
<feature type="region of interest" description="Disordered" evidence="1">
    <location>
        <begin position="1"/>
        <end position="22"/>
    </location>
</feature>
<dbReference type="Gene3D" id="2.30.42.10">
    <property type="match status" value="1"/>
</dbReference>
<dbReference type="AlphaFoldDB" id="A0A6N7XPX9"/>